<feature type="transmembrane region" description="Helical" evidence="7">
    <location>
        <begin position="160"/>
        <end position="182"/>
    </location>
</feature>
<name>A0A931C459_9ACTN</name>
<dbReference type="InterPro" id="IPR011701">
    <property type="entry name" value="MFS"/>
</dbReference>
<feature type="transmembrane region" description="Helical" evidence="7">
    <location>
        <begin position="299"/>
        <end position="320"/>
    </location>
</feature>
<feature type="transmembrane region" description="Helical" evidence="7">
    <location>
        <begin position="387"/>
        <end position="411"/>
    </location>
</feature>
<feature type="transmembrane region" description="Helical" evidence="7">
    <location>
        <begin position="327"/>
        <end position="346"/>
    </location>
</feature>
<dbReference type="Gene3D" id="1.20.1250.20">
    <property type="entry name" value="MFS general substrate transporter like domains"/>
    <property type="match status" value="1"/>
</dbReference>
<dbReference type="GO" id="GO:0022857">
    <property type="term" value="F:transmembrane transporter activity"/>
    <property type="evidence" value="ECO:0007669"/>
    <property type="project" value="InterPro"/>
</dbReference>
<dbReference type="PANTHER" id="PTHR42718:SF46">
    <property type="entry name" value="BLR6921 PROTEIN"/>
    <property type="match status" value="1"/>
</dbReference>
<dbReference type="InterPro" id="IPR020846">
    <property type="entry name" value="MFS_dom"/>
</dbReference>
<feature type="transmembrane region" description="Helical" evidence="7">
    <location>
        <begin position="225"/>
        <end position="243"/>
    </location>
</feature>
<evidence type="ECO:0000256" key="5">
    <source>
        <dbReference type="ARBA" id="ARBA00022989"/>
    </source>
</evidence>
<evidence type="ECO:0000256" key="7">
    <source>
        <dbReference type="SAM" id="Phobius"/>
    </source>
</evidence>
<dbReference type="InterPro" id="IPR036259">
    <property type="entry name" value="MFS_trans_sf"/>
</dbReference>
<evidence type="ECO:0000313" key="9">
    <source>
        <dbReference type="EMBL" id="MBG0560108.1"/>
    </source>
</evidence>
<comment type="subcellular location">
    <subcellularLocation>
        <location evidence="1">Cell membrane</location>
        <topology evidence="1">Multi-pass membrane protein</topology>
    </subcellularLocation>
</comment>
<keyword evidence="2" id="KW-0813">Transport</keyword>
<dbReference type="EMBL" id="JADQTO010000001">
    <property type="protein sequence ID" value="MBG0560108.1"/>
    <property type="molecule type" value="Genomic_DNA"/>
</dbReference>
<dbReference type="PROSITE" id="PS50850">
    <property type="entry name" value="MFS"/>
    <property type="match status" value="1"/>
</dbReference>
<dbReference type="Pfam" id="PF07690">
    <property type="entry name" value="MFS_1"/>
    <property type="match status" value="1"/>
</dbReference>
<dbReference type="AlphaFoldDB" id="A0A931C459"/>
<reference evidence="9" key="1">
    <citation type="submission" date="2020-11" db="EMBL/GenBank/DDBJ databases">
        <title>Isolation and identification of active actinomycetes.</title>
        <authorList>
            <person name="Sun X."/>
        </authorList>
    </citation>
    <scope>NUCLEOTIDE SEQUENCE</scope>
    <source>
        <strain evidence="9">NEAU-A11</strain>
    </source>
</reference>
<feature type="transmembrane region" description="Helical" evidence="7">
    <location>
        <begin position="105"/>
        <end position="126"/>
    </location>
</feature>
<keyword evidence="3" id="KW-1003">Cell membrane</keyword>
<feature type="domain" description="Major facilitator superfamily (MFS) profile" evidence="8">
    <location>
        <begin position="7"/>
        <end position="447"/>
    </location>
</feature>
<evidence type="ECO:0000256" key="6">
    <source>
        <dbReference type="ARBA" id="ARBA00023136"/>
    </source>
</evidence>
<feature type="transmembrane region" description="Helical" evidence="7">
    <location>
        <begin position="194"/>
        <end position="213"/>
    </location>
</feature>
<feature type="transmembrane region" description="Helical" evidence="7">
    <location>
        <begin position="133"/>
        <end position="154"/>
    </location>
</feature>
<evidence type="ECO:0000256" key="1">
    <source>
        <dbReference type="ARBA" id="ARBA00004651"/>
    </source>
</evidence>
<sequence length="460" mass="46176">MSGSRPVIGLACAVQFIDVVGVTVLAVALPAIQHDLRLSPAELSWAAAIYALAFGGLLILGGRAADLVGRRLMFVLGNAVVVAGSVLCAVANDAAVLLAGRALQGIGAAASVPAALASILAVVPVGPSRGRALGLWTMAGAVGGVSGFVLGGVVTEFLGWRWLFVMVAAVALVAAVAAPPVLPADRNRRDRQPLDILGATLITGTALLVMMGLQRAESDGFTAVSFWLPLLLAPAVATGFAMWERRVPAPLVPPHLWSMPTFRLGAGTAFAVTATTSGSSIVTMLFLQDELHLSPGRSGTVFLLLSGAVAATSLAAPAAVRSLGTPLTMAAGFAVIAAAMFTQAVGASLRSLPVFLLGLVLTGAGLGLASVASTTHGTTGADETTSGVIGGLLNAAAQIGTAVGIAALLTTTTTWPNPENGPQAAYGLAALTCLAAVAAATRSAHRDHQQAERTTTTAPE</sequence>
<feature type="transmembrane region" description="Helical" evidence="7">
    <location>
        <begin position="7"/>
        <end position="31"/>
    </location>
</feature>
<accession>A0A931C459</accession>
<dbReference type="SUPFAM" id="SSF103473">
    <property type="entry name" value="MFS general substrate transporter"/>
    <property type="match status" value="1"/>
</dbReference>
<evidence type="ECO:0000259" key="8">
    <source>
        <dbReference type="PROSITE" id="PS50850"/>
    </source>
</evidence>
<dbReference type="GO" id="GO:0005886">
    <property type="term" value="C:plasma membrane"/>
    <property type="evidence" value="ECO:0007669"/>
    <property type="project" value="UniProtKB-SubCell"/>
</dbReference>
<feature type="transmembrane region" description="Helical" evidence="7">
    <location>
        <begin position="423"/>
        <end position="441"/>
    </location>
</feature>
<evidence type="ECO:0000313" key="10">
    <source>
        <dbReference type="Proteomes" id="UP000598146"/>
    </source>
</evidence>
<evidence type="ECO:0000256" key="4">
    <source>
        <dbReference type="ARBA" id="ARBA00022692"/>
    </source>
</evidence>
<keyword evidence="10" id="KW-1185">Reference proteome</keyword>
<dbReference type="Gene3D" id="1.20.1720.10">
    <property type="entry name" value="Multidrug resistance protein D"/>
    <property type="match status" value="1"/>
</dbReference>
<feature type="transmembrane region" description="Helical" evidence="7">
    <location>
        <begin position="264"/>
        <end position="287"/>
    </location>
</feature>
<dbReference type="PROSITE" id="PS00216">
    <property type="entry name" value="SUGAR_TRANSPORT_1"/>
    <property type="match status" value="1"/>
</dbReference>
<feature type="transmembrane region" description="Helical" evidence="7">
    <location>
        <begin position="352"/>
        <end position="375"/>
    </location>
</feature>
<comment type="caution">
    <text evidence="9">The sequence shown here is derived from an EMBL/GenBank/DDBJ whole genome shotgun (WGS) entry which is preliminary data.</text>
</comment>
<keyword evidence="5 7" id="KW-1133">Transmembrane helix</keyword>
<evidence type="ECO:0000256" key="2">
    <source>
        <dbReference type="ARBA" id="ARBA00022448"/>
    </source>
</evidence>
<dbReference type="RefSeq" id="WP_196411920.1">
    <property type="nucleotide sequence ID" value="NZ_JADQTO010000001.1"/>
</dbReference>
<organism evidence="9 10">
    <name type="scientific">Actinoplanes aureus</name>
    <dbReference type="NCBI Taxonomy" id="2792083"/>
    <lineage>
        <taxon>Bacteria</taxon>
        <taxon>Bacillati</taxon>
        <taxon>Actinomycetota</taxon>
        <taxon>Actinomycetes</taxon>
        <taxon>Micromonosporales</taxon>
        <taxon>Micromonosporaceae</taxon>
        <taxon>Actinoplanes</taxon>
    </lineage>
</organism>
<feature type="transmembrane region" description="Helical" evidence="7">
    <location>
        <begin position="43"/>
        <end position="60"/>
    </location>
</feature>
<dbReference type="Proteomes" id="UP000598146">
    <property type="component" value="Unassembled WGS sequence"/>
</dbReference>
<gene>
    <name evidence="9" type="ORF">I4J89_01320</name>
</gene>
<protein>
    <submittedName>
        <fullName evidence="9">MFS transporter</fullName>
    </submittedName>
</protein>
<keyword evidence="6 7" id="KW-0472">Membrane</keyword>
<dbReference type="PANTHER" id="PTHR42718">
    <property type="entry name" value="MAJOR FACILITATOR SUPERFAMILY MULTIDRUG TRANSPORTER MFSC"/>
    <property type="match status" value="1"/>
</dbReference>
<keyword evidence="4 7" id="KW-0812">Transmembrane</keyword>
<feature type="transmembrane region" description="Helical" evidence="7">
    <location>
        <begin position="72"/>
        <end position="99"/>
    </location>
</feature>
<proteinExistence type="predicted"/>
<evidence type="ECO:0000256" key="3">
    <source>
        <dbReference type="ARBA" id="ARBA00022475"/>
    </source>
</evidence>
<dbReference type="InterPro" id="IPR005829">
    <property type="entry name" value="Sugar_transporter_CS"/>
</dbReference>
<dbReference type="CDD" id="cd17321">
    <property type="entry name" value="MFS_MMR_MDR_like"/>
    <property type="match status" value="1"/>
</dbReference>